<feature type="region of interest" description="Disordered" evidence="1">
    <location>
        <begin position="79"/>
        <end position="109"/>
    </location>
</feature>
<accession>A0A0F9RQB0</accession>
<evidence type="ECO:0000256" key="1">
    <source>
        <dbReference type="SAM" id="MobiDB-lite"/>
    </source>
</evidence>
<gene>
    <name evidence="2" type="ORF">LCGC14_0567940</name>
</gene>
<reference evidence="2" key="1">
    <citation type="journal article" date="2015" name="Nature">
        <title>Complex archaea that bridge the gap between prokaryotes and eukaryotes.</title>
        <authorList>
            <person name="Spang A."/>
            <person name="Saw J.H."/>
            <person name="Jorgensen S.L."/>
            <person name="Zaremba-Niedzwiedzka K."/>
            <person name="Martijn J."/>
            <person name="Lind A.E."/>
            <person name="van Eijk R."/>
            <person name="Schleper C."/>
            <person name="Guy L."/>
            <person name="Ettema T.J."/>
        </authorList>
    </citation>
    <scope>NUCLEOTIDE SEQUENCE</scope>
</reference>
<sequence length="109" mass="12073">MRDTAEHQDRATTRGAGTEPAKARPLIVRLERVSWRVMHQPHDGGRPVELGTDVSKTMAARLAATAAQKLADDFGRTVELHTQDAQGRPSGTRYFDPTPEDKPEKEAKK</sequence>
<dbReference type="EMBL" id="LAZR01000828">
    <property type="protein sequence ID" value="KKN56869.1"/>
    <property type="molecule type" value="Genomic_DNA"/>
</dbReference>
<evidence type="ECO:0000313" key="2">
    <source>
        <dbReference type="EMBL" id="KKN56869.1"/>
    </source>
</evidence>
<comment type="caution">
    <text evidence="2">The sequence shown here is derived from an EMBL/GenBank/DDBJ whole genome shotgun (WGS) entry which is preliminary data.</text>
</comment>
<feature type="compositionally biased region" description="Basic and acidic residues" evidence="1">
    <location>
        <begin position="99"/>
        <end position="109"/>
    </location>
</feature>
<name>A0A0F9RQB0_9ZZZZ</name>
<protein>
    <submittedName>
        <fullName evidence="2">Uncharacterized protein</fullName>
    </submittedName>
</protein>
<proteinExistence type="predicted"/>
<organism evidence="2">
    <name type="scientific">marine sediment metagenome</name>
    <dbReference type="NCBI Taxonomy" id="412755"/>
    <lineage>
        <taxon>unclassified sequences</taxon>
        <taxon>metagenomes</taxon>
        <taxon>ecological metagenomes</taxon>
    </lineage>
</organism>
<feature type="compositionally biased region" description="Basic and acidic residues" evidence="1">
    <location>
        <begin position="1"/>
        <end position="12"/>
    </location>
</feature>
<dbReference type="AlphaFoldDB" id="A0A0F9RQB0"/>
<feature type="region of interest" description="Disordered" evidence="1">
    <location>
        <begin position="1"/>
        <end position="25"/>
    </location>
</feature>